<evidence type="ECO:0000313" key="2">
    <source>
        <dbReference type="EMBL" id="QHR89829.1"/>
    </source>
</evidence>
<feature type="compositionally biased region" description="Basic and acidic residues" evidence="1">
    <location>
        <begin position="54"/>
        <end position="69"/>
    </location>
</feature>
<sequence>MDGKCVTDSASSCRMNRKGYHRWPAGPLLGMDEGDYDFRATYLLLSKDAEDSEFIDRDPGLDRDTDTPEAKPASVAKTK</sequence>
<feature type="region of interest" description="Disordered" evidence="1">
    <location>
        <begin position="53"/>
        <end position="79"/>
    </location>
</feature>
<dbReference type="AlphaFoldDB" id="A0A6B9XQI5"/>
<name>A0A6B9XQI5_PICSI</name>
<evidence type="ECO:0000256" key="1">
    <source>
        <dbReference type="SAM" id="MobiDB-lite"/>
    </source>
</evidence>
<gene>
    <name evidence="2" type="primary">orf03874</name>
    <name evidence="2" type="ORF">Q903MT_gene3851</name>
</gene>
<organism evidence="2">
    <name type="scientific">Picea sitchensis</name>
    <name type="common">Sitka spruce</name>
    <name type="synonym">Pinus sitchensis</name>
    <dbReference type="NCBI Taxonomy" id="3332"/>
    <lineage>
        <taxon>Eukaryota</taxon>
        <taxon>Viridiplantae</taxon>
        <taxon>Streptophyta</taxon>
        <taxon>Embryophyta</taxon>
        <taxon>Tracheophyta</taxon>
        <taxon>Spermatophyta</taxon>
        <taxon>Pinopsida</taxon>
        <taxon>Pinidae</taxon>
        <taxon>Conifers I</taxon>
        <taxon>Pinales</taxon>
        <taxon>Pinaceae</taxon>
        <taxon>Picea</taxon>
    </lineage>
</organism>
<reference evidence="2" key="1">
    <citation type="submission" date="2019-03" db="EMBL/GenBank/DDBJ databases">
        <title>Largest Complete Mitochondrial Genome of a Gymnosperm, Sitka Spruce (Picea sitchensis), Indicates Complex Physical Structure.</title>
        <authorList>
            <person name="Jackman S.D."/>
            <person name="Coombe L."/>
            <person name="Warren R."/>
            <person name="Kirk H."/>
            <person name="Trinh E."/>
            <person name="McLeod T."/>
            <person name="Pleasance S."/>
            <person name="Pandoh P."/>
            <person name="Zhao Y."/>
            <person name="Coope R."/>
            <person name="Bousquet J."/>
            <person name="Bohlmann J.C."/>
            <person name="Jones S.J.M."/>
            <person name="Birol I."/>
        </authorList>
    </citation>
    <scope>NUCLEOTIDE SEQUENCE</scope>
    <source>
        <strain evidence="2">Q903</strain>
    </source>
</reference>
<proteinExistence type="predicted"/>
<protein>
    <submittedName>
        <fullName evidence="2">Uncharacterized protein</fullName>
    </submittedName>
</protein>
<geneLocation type="mitochondrion" evidence="2"/>
<accession>A0A6B9XQI5</accession>
<dbReference type="EMBL" id="MK697699">
    <property type="protein sequence ID" value="QHR89829.1"/>
    <property type="molecule type" value="Genomic_DNA"/>
</dbReference>
<keyword evidence="2" id="KW-0496">Mitochondrion</keyword>